<evidence type="ECO:0000313" key="6">
    <source>
        <dbReference type="Proteomes" id="UP000245845"/>
    </source>
</evidence>
<proteinExistence type="predicted"/>
<dbReference type="RefSeq" id="WP_181368840.1">
    <property type="nucleotide sequence ID" value="NZ_BAAACK010000010.1"/>
</dbReference>
<evidence type="ECO:0000256" key="3">
    <source>
        <dbReference type="ARBA" id="ARBA00023163"/>
    </source>
</evidence>
<feature type="domain" description="HTH araC/xylS-type" evidence="4">
    <location>
        <begin position="298"/>
        <end position="396"/>
    </location>
</feature>
<name>A0A2Y9BPC1_9FIRM</name>
<keyword evidence="2" id="KW-0238">DNA-binding</keyword>
<sequence length="403" mass="47484">MDENDYKLLKNILQSQGINIHVFQKPYENMDEFDNGLRKQLYMNYDYTEVERKLRSLKSSHLYLINDVFGVCYVAITGRDKEDDATYIMAGPYLKRESIPDMDNIISRNKLELYHISMLQEYYNSLPITQDIETTVYTFFEYFVKEIPLKMDYMELEFGEIYKELEIRIEDEDKLTMGLIEDRYRNEDELLEAVECGDQTKAILLMNEIGKYRIEARSRDSFREKQNMTLTLNVLFRKSVQHARVHPAHIDEVSAAFARRIDISTTESELSKLILEMIKRYCRLVQSYSLKNYSAIVAAVINYVEFNIKEPLGLGYLAEKLSVNASYLSGQFKRETGETLTNYVNKKRIQKSLFFLATTNLPIQEVAARVGIYDENYFSRIFKKFQLMTPREYRSAMYGTVEY</sequence>
<dbReference type="InterPro" id="IPR009057">
    <property type="entry name" value="Homeodomain-like_sf"/>
</dbReference>
<dbReference type="PANTHER" id="PTHR43280:SF2">
    <property type="entry name" value="HTH-TYPE TRANSCRIPTIONAL REGULATOR EXSA"/>
    <property type="match status" value="1"/>
</dbReference>
<dbReference type="PANTHER" id="PTHR43280">
    <property type="entry name" value="ARAC-FAMILY TRANSCRIPTIONAL REGULATOR"/>
    <property type="match status" value="1"/>
</dbReference>
<protein>
    <submittedName>
        <fullName evidence="5">Helix-turn-helix protein</fullName>
    </submittedName>
</protein>
<dbReference type="GO" id="GO:0043565">
    <property type="term" value="F:sequence-specific DNA binding"/>
    <property type="evidence" value="ECO:0007669"/>
    <property type="project" value="InterPro"/>
</dbReference>
<evidence type="ECO:0000313" key="5">
    <source>
        <dbReference type="EMBL" id="PWJ22578.1"/>
    </source>
</evidence>
<keyword evidence="1" id="KW-0805">Transcription regulation</keyword>
<keyword evidence="3" id="KW-0804">Transcription</keyword>
<accession>A0A2Y9BPC1</accession>
<evidence type="ECO:0000256" key="2">
    <source>
        <dbReference type="ARBA" id="ARBA00023125"/>
    </source>
</evidence>
<keyword evidence="6" id="KW-1185">Reference proteome</keyword>
<evidence type="ECO:0000259" key="4">
    <source>
        <dbReference type="PROSITE" id="PS01124"/>
    </source>
</evidence>
<dbReference type="SMART" id="SM00342">
    <property type="entry name" value="HTH_ARAC"/>
    <property type="match status" value="1"/>
</dbReference>
<evidence type="ECO:0000256" key="1">
    <source>
        <dbReference type="ARBA" id="ARBA00023015"/>
    </source>
</evidence>
<dbReference type="GO" id="GO:0003700">
    <property type="term" value="F:DNA-binding transcription factor activity"/>
    <property type="evidence" value="ECO:0007669"/>
    <property type="project" value="InterPro"/>
</dbReference>
<dbReference type="Proteomes" id="UP000245845">
    <property type="component" value="Unassembled WGS sequence"/>
</dbReference>
<dbReference type="PROSITE" id="PS01124">
    <property type="entry name" value="HTH_ARAC_FAMILY_2"/>
    <property type="match status" value="1"/>
</dbReference>
<dbReference type="AlphaFoldDB" id="A0A2Y9BPC1"/>
<dbReference type="SUPFAM" id="SSF46689">
    <property type="entry name" value="Homeodomain-like"/>
    <property type="match status" value="2"/>
</dbReference>
<dbReference type="Gene3D" id="1.10.10.60">
    <property type="entry name" value="Homeodomain-like"/>
    <property type="match status" value="2"/>
</dbReference>
<gene>
    <name evidence="5" type="ORF">A8806_11833</name>
</gene>
<dbReference type="InterPro" id="IPR018060">
    <property type="entry name" value="HTH_AraC"/>
</dbReference>
<organism evidence="5 6">
    <name type="scientific">Faecalicatena orotica</name>
    <dbReference type="NCBI Taxonomy" id="1544"/>
    <lineage>
        <taxon>Bacteria</taxon>
        <taxon>Bacillati</taxon>
        <taxon>Bacillota</taxon>
        <taxon>Clostridia</taxon>
        <taxon>Lachnospirales</taxon>
        <taxon>Lachnospiraceae</taxon>
        <taxon>Faecalicatena</taxon>
    </lineage>
</organism>
<dbReference type="Pfam" id="PF12833">
    <property type="entry name" value="HTH_18"/>
    <property type="match status" value="1"/>
</dbReference>
<comment type="caution">
    <text evidence="5">The sequence shown here is derived from an EMBL/GenBank/DDBJ whole genome shotgun (WGS) entry which is preliminary data.</text>
</comment>
<reference evidence="5 6" key="1">
    <citation type="submission" date="2018-05" db="EMBL/GenBank/DDBJ databases">
        <title>The Hungate 1000. A catalogue of reference genomes from the rumen microbiome.</title>
        <authorList>
            <person name="Kelly W."/>
        </authorList>
    </citation>
    <scope>NUCLEOTIDE SEQUENCE [LARGE SCALE GENOMIC DNA]</scope>
    <source>
        <strain evidence="5 6">NLAE-zl-C242</strain>
    </source>
</reference>
<dbReference type="EMBL" id="QGDL01000018">
    <property type="protein sequence ID" value="PWJ22578.1"/>
    <property type="molecule type" value="Genomic_DNA"/>
</dbReference>